<evidence type="ECO:0000313" key="3">
    <source>
        <dbReference type="EMBL" id="RVE74991.1"/>
    </source>
</evidence>
<feature type="compositionally biased region" description="Basic and acidic residues" evidence="1">
    <location>
        <begin position="1"/>
        <end position="11"/>
    </location>
</feature>
<reference evidence="3 4" key="1">
    <citation type="submission" date="2018-11" db="EMBL/GenBank/DDBJ databases">
        <authorList>
            <person name="Lopez-Roques C."/>
            <person name="Donnadieu C."/>
            <person name="Bouchez O."/>
            <person name="Klopp C."/>
            <person name="Cabau C."/>
            <person name="Zahm M."/>
        </authorList>
    </citation>
    <scope>NUCLEOTIDE SEQUENCE [LARGE SCALE GENOMIC DNA]</scope>
    <source>
        <strain evidence="3">RS831</strain>
        <tissue evidence="3">Whole body</tissue>
    </source>
</reference>
<dbReference type="AlphaFoldDB" id="A0A3S2PJ69"/>
<keyword evidence="4" id="KW-1185">Reference proteome</keyword>
<dbReference type="EMBL" id="CM012439">
    <property type="protein sequence ID" value="RVE74991.1"/>
    <property type="molecule type" value="Genomic_DNA"/>
</dbReference>
<keyword evidence="2" id="KW-0812">Transmembrane</keyword>
<evidence type="ECO:0000256" key="1">
    <source>
        <dbReference type="SAM" id="MobiDB-lite"/>
    </source>
</evidence>
<feature type="region of interest" description="Disordered" evidence="1">
    <location>
        <begin position="1"/>
        <end position="21"/>
    </location>
</feature>
<organism evidence="3 4">
    <name type="scientific">Oryzias javanicus</name>
    <name type="common">Javanese ricefish</name>
    <name type="synonym">Aplocheilus javanicus</name>
    <dbReference type="NCBI Taxonomy" id="123683"/>
    <lineage>
        <taxon>Eukaryota</taxon>
        <taxon>Metazoa</taxon>
        <taxon>Chordata</taxon>
        <taxon>Craniata</taxon>
        <taxon>Vertebrata</taxon>
        <taxon>Euteleostomi</taxon>
        <taxon>Actinopterygii</taxon>
        <taxon>Neopterygii</taxon>
        <taxon>Teleostei</taxon>
        <taxon>Neoteleostei</taxon>
        <taxon>Acanthomorphata</taxon>
        <taxon>Ovalentaria</taxon>
        <taxon>Atherinomorphae</taxon>
        <taxon>Beloniformes</taxon>
        <taxon>Adrianichthyidae</taxon>
        <taxon>Oryziinae</taxon>
        <taxon>Oryzias</taxon>
    </lineage>
</organism>
<reference evidence="3 4" key="2">
    <citation type="submission" date="2019-01" db="EMBL/GenBank/DDBJ databases">
        <title>A chromosome length genome reference of the Java medaka (oryzias javanicus).</title>
        <authorList>
            <person name="Herpin A."/>
            <person name="Takehana Y."/>
            <person name="Naruse K."/>
            <person name="Ansai S."/>
            <person name="Kawaguchi M."/>
        </authorList>
    </citation>
    <scope>NUCLEOTIDE SEQUENCE [LARGE SCALE GENOMIC DNA]</scope>
    <source>
        <strain evidence="3">RS831</strain>
        <tissue evidence="3">Whole body</tissue>
    </source>
</reference>
<keyword evidence="2" id="KW-1133">Transmembrane helix</keyword>
<evidence type="ECO:0000256" key="2">
    <source>
        <dbReference type="SAM" id="Phobius"/>
    </source>
</evidence>
<name>A0A3S2PJ69_ORYJA</name>
<protein>
    <submittedName>
        <fullName evidence="3">Uncharacterized protein</fullName>
    </submittedName>
</protein>
<keyword evidence="2" id="KW-0472">Membrane</keyword>
<gene>
    <name evidence="3" type="ORF">OJAV_G00027590</name>
</gene>
<proteinExistence type="predicted"/>
<dbReference type="Proteomes" id="UP000283210">
    <property type="component" value="Chromosome 3"/>
</dbReference>
<feature type="transmembrane region" description="Helical" evidence="2">
    <location>
        <begin position="80"/>
        <end position="98"/>
    </location>
</feature>
<accession>A0A3S2PJ69</accession>
<evidence type="ECO:0000313" key="4">
    <source>
        <dbReference type="Proteomes" id="UP000283210"/>
    </source>
</evidence>
<sequence length="103" mass="11384">MFIQDNVEKLHQQTAAPPLQPVSPPPALVLVESSLVLKTTDSGRAAFSGKRKSLSQQLDCYCPQSQSAQRPRRCWSSAQLLSSCGCVHAFAIWTIVLMKSRNR</sequence>